<evidence type="ECO:0000256" key="3">
    <source>
        <dbReference type="ARBA" id="ARBA00022795"/>
    </source>
</evidence>
<keyword evidence="2" id="KW-0963">Cytoplasm</keyword>
<evidence type="ECO:0000313" key="8">
    <source>
        <dbReference type="EMBL" id="TYR76058.1"/>
    </source>
</evidence>
<gene>
    <name evidence="8" type="ORF">FZC79_07850</name>
</gene>
<comment type="caution">
    <text evidence="8">The sequence shown here is derived from an EMBL/GenBank/DDBJ whole genome shotgun (WGS) entry which is preliminary data.</text>
</comment>
<name>A0A5D4KFI6_9BACI</name>
<accession>A0A5D4KFI6</accession>
<keyword evidence="4" id="KW-0143">Chaperone</keyword>
<dbReference type="AlphaFoldDB" id="A0A5D4KFI6"/>
<evidence type="ECO:0000256" key="2">
    <source>
        <dbReference type="ARBA" id="ARBA00022490"/>
    </source>
</evidence>
<dbReference type="Proteomes" id="UP000323317">
    <property type="component" value="Unassembled WGS sequence"/>
</dbReference>
<comment type="function">
    <text evidence="5">May act as an export chaperone for the filament capping protein FliD.</text>
</comment>
<keyword evidence="3" id="KW-1005">Bacterial flagellum biogenesis</keyword>
<dbReference type="EMBL" id="VTEH01000004">
    <property type="protein sequence ID" value="TYR76058.1"/>
    <property type="molecule type" value="Genomic_DNA"/>
</dbReference>
<evidence type="ECO:0000256" key="6">
    <source>
        <dbReference type="ARBA" id="ARBA00093785"/>
    </source>
</evidence>
<dbReference type="Pfam" id="PF05400">
    <property type="entry name" value="FliT"/>
    <property type="match status" value="1"/>
</dbReference>
<proteinExistence type="inferred from homology"/>
<evidence type="ECO:0000313" key="9">
    <source>
        <dbReference type="Proteomes" id="UP000323317"/>
    </source>
</evidence>
<comment type="subcellular location">
    <subcellularLocation>
        <location evidence="1">Cytoplasm</location>
        <location evidence="1">Cytosol</location>
    </subcellularLocation>
</comment>
<protein>
    <recommendedName>
        <fullName evidence="7">Flagellar protein FliT</fullName>
    </recommendedName>
</protein>
<evidence type="ECO:0000256" key="5">
    <source>
        <dbReference type="ARBA" id="ARBA00093765"/>
    </source>
</evidence>
<keyword evidence="8" id="KW-0969">Cilium</keyword>
<sequence length="115" mass="13360">MSNVQQCYNITEKLVKLVKSPYETQRDEVIAEVESLLEQRQAVMTGMKGPYSEEEKELGKQILAWNSEIERGLANLRNDIKRNMNGVAKKKTSAKKYTNPYESMQFDGMFYDKKK</sequence>
<keyword evidence="8" id="KW-0966">Cell projection</keyword>
<organism evidence="8 9">
    <name type="scientific">Rossellomorea vietnamensis</name>
    <dbReference type="NCBI Taxonomy" id="218284"/>
    <lineage>
        <taxon>Bacteria</taxon>
        <taxon>Bacillati</taxon>
        <taxon>Bacillota</taxon>
        <taxon>Bacilli</taxon>
        <taxon>Bacillales</taxon>
        <taxon>Bacillaceae</taxon>
        <taxon>Rossellomorea</taxon>
    </lineage>
</organism>
<comment type="similarity">
    <text evidence="6">Belongs to the bacillales FliT family.</text>
</comment>
<keyword evidence="8" id="KW-0282">Flagellum</keyword>
<evidence type="ECO:0000256" key="7">
    <source>
        <dbReference type="ARBA" id="ARBA00093797"/>
    </source>
</evidence>
<reference evidence="8 9" key="1">
    <citation type="submission" date="2019-08" db="EMBL/GenBank/DDBJ databases">
        <title>Bacillus genomes from the desert of Cuatro Cienegas, Coahuila.</title>
        <authorList>
            <person name="Olmedo-Alvarez G."/>
        </authorList>
    </citation>
    <scope>NUCLEOTIDE SEQUENCE [LARGE SCALE GENOMIC DNA]</scope>
    <source>
        <strain evidence="8 9">CH40_1T</strain>
    </source>
</reference>
<dbReference type="InterPro" id="IPR008622">
    <property type="entry name" value="FliT"/>
</dbReference>
<evidence type="ECO:0000256" key="1">
    <source>
        <dbReference type="ARBA" id="ARBA00004514"/>
    </source>
</evidence>
<evidence type="ECO:0000256" key="4">
    <source>
        <dbReference type="ARBA" id="ARBA00023186"/>
    </source>
</evidence>